<evidence type="ECO:0000256" key="2">
    <source>
        <dbReference type="ARBA" id="ARBA00022857"/>
    </source>
</evidence>
<feature type="active site" description="Proton donor" evidence="4">
    <location>
        <position position="68"/>
    </location>
</feature>
<dbReference type="InterPro" id="IPR036812">
    <property type="entry name" value="NAD(P)_OxRdtase_dom_sf"/>
</dbReference>
<comment type="caution">
    <text evidence="8">The sequence shown here is derived from an EMBL/GenBank/DDBJ whole genome shotgun (WGS) entry which is preliminary data.</text>
</comment>
<feature type="binding site" evidence="5">
    <location>
        <position position="126"/>
    </location>
    <ligand>
        <name>substrate</name>
    </ligand>
</feature>
<dbReference type="GO" id="GO:0016616">
    <property type="term" value="F:oxidoreductase activity, acting on the CH-OH group of donors, NAD or NADP as acceptor"/>
    <property type="evidence" value="ECO:0007669"/>
    <property type="project" value="UniProtKB-ARBA"/>
</dbReference>
<dbReference type="PROSITE" id="PS00063">
    <property type="entry name" value="ALDOKETO_REDUCTASE_3"/>
    <property type="match status" value="1"/>
</dbReference>
<dbReference type="PROSITE" id="PS00062">
    <property type="entry name" value="ALDOKETO_REDUCTASE_2"/>
    <property type="match status" value="1"/>
</dbReference>
<dbReference type="Gene3D" id="3.20.20.100">
    <property type="entry name" value="NADP-dependent oxidoreductase domain"/>
    <property type="match status" value="1"/>
</dbReference>
<reference evidence="8 9" key="1">
    <citation type="journal article" date="2016" name="Sci. Rep.">
        <title>Draft genome sequencing and secretome analysis of fungal phytopathogen Ascochyta rabiei provides insight into the necrotrophic effector repertoire.</title>
        <authorList>
            <person name="Verma S."/>
            <person name="Gazara R.K."/>
            <person name="Nizam S."/>
            <person name="Parween S."/>
            <person name="Chattopadhyay D."/>
            <person name="Verma P.K."/>
        </authorList>
    </citation>
    <scope>NUCLEOTIDE SEQUENCE [LARGE SCALE GENOMIC DNA]</scope>
    <source>
        <strain evidence="8 9">ArDII</strain>
    </source>
</reference>
<evidence type="ECO:0000313" key="8">
    <source>
        <dbReference type="EMBL" id="KZM27619.1"/>
    </source>
</evidence>
<proteinExistence type="inferred from homology"/>
<keyword evidence="9" id="KW-1185">Reference proteome</keyword>
<dbReference type="PROSITE" id="PS00798">
    <property type="entry name" value="ALDOKETO_REDUCTASE_1"/>
    <property type="match status" value="1"/>
</dbReference>
<dbReference type="PANTHER" id="PTHR43827">
    <property type="entry name" value="2,5-DIKETO-D-GLUCONIC ACID REDUCTASE"/>
    <property type="match status" value="1"/>
</dbReference>
<comment type="similarity">
    <text evidence="1">Belongs to the aldo/keto reductase family.</text>
</comment>
<name>A0A163LAG0_DIDRA</name>
<evidence type="ECO:0000256" key="5">
    <source>
        <dbReference type="PIRSR" id="PIRSR000097-2"/>
    </source>
</evidence>
<dbReference type="PRINTS" id="PR00069">
    <property type="entry name" value="ALDKETRDTASE"/>
</dbReference>
<evidence type="ECO:0000256" key="6">
    <source>
        <dbReference type="PIRSR" id="PIRSR000097-3"/>
    </source>
</evidence>
<accession>A0A163LAG0</accession>
<dbReference type="FunFam" id="3.20.20.100:FF:000002">
    <property type="entry name" value="2,5-diketo-D-gluconic acid reductase A"/>
    <property type="match status" value="1"/>
</dbReference>
<dbReference type="Pfam" id="PF00248">
    <property type="entry name" value="Aldo_ket_red"/>
    <property type="match status" value="1"/>
</dbReference>
<dbReference type="InterPro" id="IPR020471">
    <property type="entry name" value="AKR"/>
</dbReference>
<dbReference type="InterPro" id="IPR018170">
    <property type="entry name" value="Aldo/ket_reductase_CS"/>
</dbReference>
<evidence type="ECO:0000256" key="3">
    <source>
        <dbReference type="ARBA" id="ARBA00023002"/>
    </source>
</evidence>
<dbReference type="Proteomes" id="UP000076837">
    <property type="component" value="Unassembled WGS sequence"/>
</dbReference>
<sequence length="293" mass="31655">MPPGPRALDPYMTETNDVTSVPTIVLNDGKTIPALGFGVFQVPDDETQEAVSTALKTGYRSIDTAKIYGNEVGVGRAIAESGIAREDLYITTKLWNDDQGYDSTLAAFDASLDKLGLEYLDLYLIHWPVPSKDLYVETFKAFQKLKADGRVRSIGVSNFTIENLERVIGETGEVPVLNQIELHPKFNQAELRAFHTGKGIATEAWSPLGQGTVLGDPVITAIADAHGVTAAQVIIRWHLQIGNVVIPKSVTPERIAANFDVFGFELTPEQINAIGALDDPAGRIGPDPVTLGS</sequence>
<keyword evidence="2" id="KW-0521">NADP</keyword>
<dbReference type="PIRSF" id="PIRSF000097">
    <property type="entry name" value="AKR"/>
    <property type="match status" value="1"/>
</dbReference>
<gene>
    <name evidence="8" type="ORF">ST47_g1344</name>
</gene>
<feature type="domain" description="NADP-dependent oxidoreductase" evidence="7">
    <location>
        <begin position="41"/>
        <end position="278"/>
    </location>
</feature>
<protein>
    <recommendedName>
        <fullName evidence="7">NADP-dependent oxidoreductase domain-containing protein</fullName>
    </recommendedName>
</protein>
<evidence type="ECO:0000256" key="1">
    <source>
        <dbReference type="ARBA" id="ARBA00007905"/>
    </source>
</evidence>
<evidence type="ECO:0000313" key="9">
    <source>
        <dbReference type="Proteomes" id="UP000076837"/>
    </source>
</evidence>
<dbReference type="InterPro" id="IPR023210">
    <property type="entry name" value="NADP_OxRdtase_dom"/>
</dbReference>
<dbReference type="EMBL" id="JYNV01000060">
    <property type="protein sequence ID" value="KZM27619.1"/>
    <property type="molecule type" value="Genomic_DNA"/>
</dbReference>
<dbReference type="SUPFAM" id="SSF51430">
    <property type="entry name" value="NAD(P)-linked oxidoreductase"/>
    <property type="match status" value="1"/>
</dbReference>
<dbReference type="STRING" id="5454.A0A163LAG0"/>
<keyword evidence="3" id="KW-0560">Oxidoreductase</keyword>
<evidence type="ECO:0000256" key="4">
    <source>
        <dbReference type="PIRSR" id="PIRSR000097-1"/>
    </source>
</evidence>
<dbReference type="AlphaFoldDB" id="A0A163LAG0"/>
<dbReference type="PANTHER" id="PTHR43827:SF3">
    <property type="entry name" value="NADP-DEPENDENT OXIDOREDUCTASE DOMAIN-CONTAINING PROTEIN"/>
    <property type="match status" value="1"/>
</dbReference>
<feature type="site" description="Lowers pKa of active site Tyr" evidence="6">
    <location>
        <position position="93"/>
    </location>
</feature>
<evidence type="ECO:0000259" key="7">
    <source>
        <dbReference type="Pfam" id="PF00248"/>
    </source>
</evidence>
<organism evidence="8 9">
    <name type="scientific">Didymella rabiei</name>
    <name type="common">Chickpea ascochyta blight fungus</name>
    <name type="synonym">Mycosphaerella rabiei</name>
    <dbReference type="NCBI Taxonomy" id="5454"/>
    <lineage>
        <taxon>Eukaryota</taxon>
        <taxon>Fungi</taxon>
        <taxon>Dikarya</taxon>
        <taxon>Ascomycota</taxon>
        <taxon>Pezizomycotina</taxon>
        <taxon>Dothideomycetes</taxon>
        <taxon>Pleosporomycetidae</taxon>
        <taxon>Pleosporales</taxon>
        <taxon>Pleosporineae</taxon>
        <taxon>Didymellaceae</taxon>
        <taxon>Ascochyta</taxon>
    </lineage>
</organism>